<dbReference type="CDD" id="cd00057">
    <property type="entry name" value="FA58C"/>
    <property type="match status" value="1"/>
</dbReference>
<protein>
    <recommendedName>
        <fullName evidence="19">Discoidin domain-containing receptor 2</fullName>
    </recommendedName>
</protein>
<dbReference type="InterPro" id="IPR001245">
    <property type="entry name" value="Ser-Thr/Tyr_kinase_cat_dom"/>
</dbReference>
<keyword evidence="5" id="KW-0547">Nucleotide-binding</keyword>
<keyword evidence="10" id="KW-0675">Receptor</keyword>
<name>A0AAE0TJA7_9BIVA</name>
<dbReference type="PANTHER" id="PTHR24416:SF580">
    <property type="entry name" value="DISCOIDIN DOMAIN RECEPTOR, ISOFORM F"/>
    <property type="match status" value="1"/>
</dbReference>
<dbReference type="GO" id="GO:0010976">
    <property type="term" value="P:positive regulation of neuron projection development"/>
    <property type="evidence" value="ECO:0007669"/>
    <property type="project" value="TreeGrafter"/>
</dbReference>
<feature type="compositionally biased region" description="Basic and acidic residues" evidence="13">
    <location>
        <begin position="413"/>
        <end position="433"/>
    </location>
</feature>
<feature type="domain" description="F5/8 type C" evidence="16">
    <location>
        <begin position="48"/>
        <end position="204"/>
    </location>
</feature>
<dbReference type="PROSITE" id="PS00109">
    <property type="entry name" value="PROTEIN_KINASE_TYR"/>
    <property type="match status" value="1"/>
</dbReference>
<feature type="region of interest" description="Disordered" evidence="13">
    <location>
        <begin position="413"/>
        <end position="440"/>
    </location>
</feature>
<dbReference type="InterPro" id="IPR000421">
    <property type="entry name" value="FA58C"/>
</dbReference>
<keyword evidence="6" id="KW-0067">ATP-binding</keyword>
<dbReference type="PROSITE" id="PS50011">
    <property type="entry name" value="PROTEIN_KINASE_DOM"/>
    <property type="match status" value="1"/>
</dbReference>
<feature type="domain" description="Protein kinase" evidence="15">
    <location>
        <begin position="620"/>
        <end position="908"/>
    </location>
</feature>
<gene>
    <name evidence="17" type="ORF">CHS0354_005446</name>
</gene>
<evidence type="ECO:0000256" key="4">
    <source>
        <dbReference type="ARBA" id="ARBA00022729"/>
    </source>
</evidence>
<feature type="region of interest" description="Disordered" evidence="13">
    <location>
        <begin position="388"/>
        <end position="407"/>
    </location>
</feature>
<dbReference type="GO" id="GO:0005518">
    <property type="term" value="F:collagen binding"/>
    <property type="evidence" value="ECO:0007669"/>
    <property type="project" value="TreeGrafter"/>
</dbReference>
<dbReference type="GO" id="GO:0043235">
    <property type="term" value="C:receptor complex"/>
    <property type="evidence" value="ECO:0007669"/>
    <property type="project" value="TreeGrafter"/>
</dbReference>
<dbReference type="PROSITE" id="PS01285">
    <property type="entry name" value="FA58C_1"/>
    <property type="match status" value="1"/>
</dbReference>
<dbReference type="SMART" id="SM00219">
    <property type="entry name" value="TyrKc"/>
    <property type="match status" value="1"/>
</dbReference>
<accession>A0AAE0TJA7</accession>
<comment type="similarity">
    <text evidence="12">Belongs to the protein kinase superfamily. Tyr protein kinase family. Insulin receptor subfamily.</text>
</comment>
<keyword evidence="18" id="KW-1185">Reference proteome</keyword>
<evidence type="ECO:0000256" key="11">
    <source>
        <dbReference type="ARBA" id="ARBA00023180"/>
    </source>
</evidence>
<dbReference type="GO" id="GO:0038062">
    <property type="term" value="F:protein tyrosine kinase collagen receptor activity"/>
    <property type="evidence" value="ECO:0007669"/>
    <property type="project" value="TreeGrafter"/>
</dbReference>
<sequence length="930" mass="106609">MKMLWTVKIMGLESWKRKFPLNIVFQTLVFICLHGFILQVEALEITKCRDTLGMQSGKIPDSAITASSSYDDVMVGPKNARIRTEQNGGAWCPKEIIVKDSYEYLQIDLPQLMVITTVEIQGRFGNGQGQEFTEQFLLEYQREDTGEWMRFHNKTGEEIFKGNENTYLAELREVRPPIIALRVRFIPYSQHPRTVCLRVELYGCVWEDGLVSYSMRQGDKRGTEVDFFDFTYDGIIQDGFLRNGLGQLTDGEIGESNFRLDQQQIGIRGYEWVGWRNDSSKDPLQILFKFDTVRNFSFVIFNSNNFFSKDVSVFRKAIIHLSIGGIYYTSQPVIFNYVRDTVVEFSRPIKINLQNQIGRFVKVHLYFDSRWILISEVNFKSEPAYGNFTEETPPPTESPPVVTPKIVSGENTQDFHKIDVDPGRDEEDAKHETPNQQIKKSTNDDHIAIIIGCLAALTVVLLVVGIFICARHRRRKLQRQNLKPTVENHVNIHLNHLNGHTGEKIVNGNLYNGITTEEPDMDKELLNDSQDYAIPDVTKSALHVEIPPQTLIRGQQNGLNALDHPPTYDALYAAADVINSQVPNIPSLQGVSGNSVYSMPNADLLLSLDVPVVQFPRENLRFIEVLGEGQFGEVHLCEALHISNYLEEDLFPNRTGSRPMLVAVKILRKGADEKAKRDFQKEIKIMSQLKDPNIVRVLGVCTEEEPFCMIVEYMKYGDLNQFLLDHDAEGIEDLNNTGKVLSYGCLIFMATQIASGMKYLESLNMVHRDLATRNCLVGTNFTLKISDFGMSRSLYSADYYRIEGRAVLPIRWMAWESILLGKFTTKSDVWSFAVTLWEILTFARQQPFINLTDDQVIENAGHYYRNDNQQVYLPQPPDIPKEIFDLMLECWNRQESVRPTFKEIHMFLQRKNMGYNPKEEKLTQIKVPIC</sequence>
<dbReference type="Gene3D" id="1.10.510.10">
    <property type="entry name" value="Transferase(Phosphotransferase) domain 1"/>
    <property type="match status" value="1"/>
</dbReference>
<dbReference type="FunFam" id="1.10.510.10:FF:000053">
    <property type="entry name" value="Epithelial discoidin domain-containing receptor 1"/>
    <property type="match status" value="1"/>
</dbReference>
<comment type="subcellular location">
    <subcellularLocation>
        <location evidence="1">Cell membrane</location>
        <topology evidence="1">Single-pass type I membrane protein</topology>
    </subcellularLocation>
</comment>
<reference evidence="17" key="2">
    <citation type="journal article" date="2021" name="Genome Biol. Evol.">
        <title>Developing a high-quality reference genome for a parasitic bivalve with doubly uniparental inheritance (Bivalvia: Unionida).</title>
        <authorList>
            <person name="Smith C.H."/>
        </authorList>
    </citation>
    <scope>NUCLEOTIDE SEQUENCE</scope>
    <source>
        <strain evidence="17">CHS0354</strain>
        <tissue evidence="17">Mantle</tissue>
    </source>
</reference>
<evidence type="ECO:0000256" key="8">
    <source>
        <dbReference type="ARBA" id="ARBA00023136"/>
    </source>
</evidence>
<keyword evidence="11" id="KW-0325">Glycoprotein</keyword>
<dbReference type="GO" id="GO:0005886">
    <property type="term" value="C:plasma membrane"/>
    <property type="evidence" value="ECO:0007669"/>
    <property type="project" value="UniProtKB-SubCell"/>
</dbReference>
<evidence type="ECO:0000256" key="2">
    <source>
        <dbReference type="ARBA" id="ARBA00022475"/>
    </source>
</evidence>
<keyword evidence="4" id="KW-0732">Signal</keyword>
<evidence type="ECO:0000256" key="10">
    <source>
        <dbReference type="ARBA" id="ARBA00023170"/>
    </source>
</evidence>
<evidence type="ECO:0000259" key="15">
    <source>
        <dbReference type="PROSITE" id="PS50011"/>
    </source>
</evidence>
<dbReference type="SUPFAM" id="SSF56112">
    <property type="entry name" value="Protein kinase-like (PK-like)"/>
    <property type="match status" value="1"/>
</dbReference>
<dbReference type="InterPro" id="IPR000719">
    <property type="entry name" value="Prot_kinase_dom"/>
</dbReference>
<dbReference type="Gene3D" id="3.30.200.20">
    <property type="entry name" value="Phosphorylase Kinase, domain 1"/>
    <property type="match status" value="1"/>
</dbReference>
<evidence type="ECO:0000256" key="7">
    <source>
        <dbReference type="ARBA" id="ARBA00022989"/>
    </source>
</evidence>
<dbReference type="GO" id="GO:0051897">
    <property type="term" value="P:positive regulation of phosphatidylinositol 3-kinase/protein kinase B signal transduction"/>
    <property type="evidence" value="ECO:0007669"/>
    <property type="project" value="TreeGrafter"/>
</dbReference>
<dbReference type="InterPro" id="IPR048525">
    <property type="entry name" value="DDR1-2_DS-like"/>
</dbReference>
<dbReference type="CDD" id="cd05051">
    <property type="entry name" value="PTKc_DDR"/>
    <property type="match status" value="1"/>
</dbReference>
<evidence type="ECO:0000313" key="18">
    <source>
        <dbReference type="Proteomes" id="UP001195483"/>
    </source>
</evidence>
<dbReference type="Pfam" id="PF21114">
    <property type="entry name" value="DDR1-2_DS-like"/>
    <property type="match status" value="1"/>
</dbReference>
<dbReference type="InterPro" id="IPR050122">
    <property type="entry name" value="RTK"/>
</dbReference>
<dbReference type="PROSITE" id="PS50022">
    <property type="entry name" value="FA58C_3"/>
    <property type="match status" value="1"/>
</dbReference>
<dbReference type="Proteomes" id="UP001195483">
    <property type="component" value="Unassembled WGS sequence"/>
</dbReference>
<evidence type="ECO:0000256" key="9">
    <source>
        <dbReference type="ARBA" id="ARBA00023157"/>
    </source>
</evidence>
<evidence type="ECO:0000313" key="17">
    <source>
        <dbReference type="EMBL" id="KAK3611014.1"/>
    </source>
</evidence>
<keyword evidence="8 14" id="KW-0472">Membrane</keyword>
<dbReference type="SMART" id="SM00231">
    <property type="entry name" value="FA58C"/>
    <property type="match status" value="1"/>
</dbReference>
<evidence type="ECO:0000259" key="16">
    <source>
        <dbReference type="PROSITE" id="PS50022"/>
    </source>
</evidence>
<feature type="transmembrane region" description="Helical" evidence="14">
    <location>
        <begin position="447"/>
        <end position="470"/>
    </location>
</feature>
<comment type="caution">
    <text evidence="17">The sequence shown here is derived from an EMBL/GenBank/DDBJ whole genome shotgun (WGS) entry which is preliminary data.</text>
</comment>
<dbReference type="InterPro" id="IPR011009">
    <property type="entry name" value="Kinase-like_dom_sf"/>
</dbReference>
<proteinExistence type="inferred from homology"/>
<keyword evidence="9" id="KW-1015">Disulfide bond</keyword>
<dbReference type="EMBL" id="JAEAOA010000383">
    <property type="protein sequence ID" value="KAK3611014.1"/>
    <property type="molecule type" value="Genomic_DNA"/>
</dbReference>
<keyword evidence="2" id="KW-1003">Cell membrane</keyword>
<evidence type="ECO:0000256" key="6">
    <source>
        <dbReference type="ARBA" id="ARBA00022840"/>
    </source>
</evidence>
<dbReference type="Gene3D" id="2.60.120.260">
    <property type="entry name" value="Galactose-binding domain-like"/>
    <property type="match status" value="1"/>
</dbReference>
<dbReference type="InterPro" id="IPR008266">
    <property type="entry name" value="Tyr_kinase_AS"/>
</dbReference>
<keyword evidence="7 14" id="KW-1133">Transmembrane helix</keyword>
<dbReference type="SUPFAM" id="SSF49785">
    <property type="entry name" value="Galactose-binding domain-like"/>
    <property type="match status" value="1"/>
</dbReference>
<evidence type="ECO:0000256" key="3">
    <source>
        <dbReference type="ARBA" id="ARBA00022692"/>
    </source>
</evidence>
<dbReference type="Gene3D" id="2.60.120.1190">
    <property type="match status" value="1"/>
</dbReference>
<evidence type="ECO:0000256" key="14">
    <source>
        <dbReference type="SAM" id="Phobius"/>
    </source>
</evidence>
<feature type="compositionally biased region" description="Pro residues" evidence="13">
    <location>
        <begin position="392"/>
        <end position="402"/>
    </location>
</feature>
<keyword evidence="3 14" id="KW-0812">Transmembrane</keyword>
<dbReference type="AlphaFoldDB" id="A0AAE0TJA7"/>
<evidence type="ECO:0000256" key="1">
    <source>
        <dbReference type="ARBA" id="ARBA00004251"/>
    </source>
</evidence>
<dbReference type="PRINTS" id="PR00109">
    <property type="entry name" value="TYRKINASE"/>
</dbReference>
<dbReference type="Pfam" id="PF07714">
    <property type="entry name" value="PK_Tyr_Ser-Thr"/>
    <property type="match status" value="1"/>
</dbReference>
<dbReference type="PANTHER" id="PTHR24416">
    <property type="entry name" value="TYROSINE-PROTEIN KINASE RECEPTOR"/>
    <property type="match status" value="1"/>
</dbReference>
<evidence type="ECO:0008006" key="19">
    <source>
        <dbReference type="Google" id="ProtNLM"/>
    </source>
</evidence>
<organism evidence="17 18">
    <name type="scientific">Potamilus streckersoni</name>
    <dbReference type="NCBI Taxonomy" id="2493646"/>
    <lineage>
        <taxon>Eukaryota</taxon>
        <taxon>Metazoa</taxon>
        <taxon>Spiralia</taxon>
        <taxon>Lophotrochozoa</taxon>
        <taxon>Mollusca</taxon>
        <taxon>Bivalvia</taxon>
        <taxon>Autobranchia</taxon>
        <taxon>Heteroconchia</taxon>
        <taxon>Palaeoheterodonta</taxon>
        <taxon>Unionida</taxon>
        <taxon>Unionoidea</taxon>
        <taxon>Unionidae</taxon>
        <taxon>Ambleminae</taxon>
        <taxon>Lampsilini</taxon>
        <taxon>Potamilus</taxon>
    </lineage>
</organism>
<dbReference type="Pfam" id="PF00754">
    <property type="entry name" value="F5_F8_type_C"/>
    <property type="match status" value="1"/>
</dbReference>
<dbReference type="FunFam" id="2.60.120.260:FF:000007">
    <property type="entry name" value="Discoidin domain receptor tyrosine kinase 1"/>
    <property type="match status" value="1"/>
</dbReference>
<evidence type="ECO:0000256" key="5">
    <source>
        <dbReference type="ARBA" id="ARBA00022741"/>
    </source>
</evidence>
<dbReference type="PROSITE" id="PS01286">
    <property type="entry name" value="FA58C_2"/>
    <property type="match status" value="1"/>
</dbReference>
<evidence type="ECO:0000256" key="13">
    <source>
        <dbReference type="SAM" id="MobiDB-lite"/>
    </source>
</evidence>
<evidence type="ECO:0000256" key="12">
    <source>
        <dbReference type="ARBA" id="ARBA00061639"/>
    </source>
</evidence>
<dbReference type="InterPro" id="IPR020635">
    <property type="entry name" value="Tyr_kinase_cat_dom"/>
</dbReference>
<dbReference type="GO" id="GO:0005524">
    <property type="term" value="F:ATP binding"/>
    <property type="evidence" value="ECO:0007669"/>
    <property type="project" value="UniProtKB-KW"/>
</dbReference>
<dbReference type="InterPro" id="IPR008979">
    <property type="entry name" value="Galactose-bd-like_sf"/>
</dbReference>
<reference evidence="17" key="1">
    <citation type="journal article" date="2021" name="Genome Biol. Evol.">
        <title>A High-Quality Reference Genome for a Parasitic Bivalve with Doubly Uniparental Inheritance (Bivalvia: Unionida).</title>
        <authorList>
            <person name="Smith C.H."/>
        </authorList>
    </citation>
    <scope>NUCLEOTIDE SEQUENCE</scope>
    <source>
        <strain evidence="17">CHS0354</strain>
    </source>
</reference>
<reference evidence="17" key="3">
    <citation type="submission" date="2023-05" db="EMBL/GenBank/DDBJ databases">
        <authorList>
            <person name="Smith C.H."/>
        </authorList>
    </citation>
    <scope>NUCLEOTIDE SEQUENCE</scope>
    <source>
        <strain evidence="17">CHS0354</strain>
        <tissue evidence="17">Mantle</tissue>
    </source>
</reference>